<dbReference type="GO" id="GO:0015192">
    <property type="term" value="F:L-phenylalanine transmembrane transporter activity"/>
    <property type="evidence" value="ECO:0007669"/>
    <property type="project" value="TreeGrafter"/>
</dbReference>
<evidence type="ECO:0000256" key="1">
    <source>
        <dbReference type="ARBA" id="ARBA00022448"/>
    </source>
</evidence>
<accession>A0A8T7M5A8</accession>
<dbReference type="Proteomes" id="UP001431572">
    <property type="component" value="Chromosome 2"/>
</dbReference>
<evidence type="ECO:0000259" key="4">
    <source>
        <dbReference type="PROSITE" id="PS50893"/>
    </source>
</evidence>
<feature type="domain" description="ABC transporter" evidence="4">
    <location>
        <begin position="6"/>
        <end position="254"/>
    </location>
</feature>
<evidence type="ECO:0000313" key="7">
    <source>
        <dbReference type="Proteomes" id="UP000521676"/>
    </source>
</evidence>
<evidence type="ECO:0000313" key="6">
    <source>
        <dbReference type="EMBL" id="WJW69093.1"/>
    </source>
</evidence>
<dbReference type="PANTHER" id="PTHR45772">
    <property type="entry name" value="CONSERVED COMPONENT OF ABC TRANSPORTER FOR NATURAL AMINO ACIDS-RELATED"/>
    <property type="match status" value="1"/>
</dbReference>
<proteinExistence type="predicted"/>
<dbReference type="InterPro" id="IPR003593">
    <property type="entry name" value="AAA+_ATPase"/>
</dbReference>
<dbReference type="GO" id="GO:1903806">
    <property type="term" value="P:L-isoleucine import across plasma membrane"/>
    <property type="evidence" value="ECO:0007669"/>
    <property type="project" value="TreeGrafter"/>
</dbReference>
<dbReference type="InterPro" id="IPR032823">
    <property type="entry name" value="BCA_ABC_TP_C"/>
</dbReference>
<evidence type="ECO:0000313" key="8">
    <source>
        <dbReference type="Proteomes" id="UP001431572"/>
    </source>
</evidence>
<dbReference type="GO" id="GO:0005304">
    <property type="term" value="F:L-valine transmembrane transporter activity"/>
    <property type="evidence" value="ECO:0007669"/>
    <property type="project" value="TreeGrafter"/>
</dbReference>
<evidence type="ECO:0000256" key="3">
    <source>
        <dbReference type="ARBA" id="ARBA00022840"/>
    </source>
</evidence>
<keyword evidence="2" id="KW-0547">Nucleotide-binding</keyword>
<dbReference type="GO" id="GO:0005886">
    <property type="term" value="C:plasma membrane"/>
    <property type="evidence" value="ECO:0007669"/>
    <property type="project" value="TreeGrafter"/>
</dbReference>
<reference evidence="5 7" key="1">
    <citation type="submission" date="2020-06" db="EMBL/GenBank/DDBJ databases">
        <title>Anoxygenic phototrophic Chloroflexota member uses a Type I reaction center.</title>
        <authorList>
            <person name="Tsuji J.M."/>
            <person name="Shaw N.A."/>
            <person name="Nagashima S."/>
            <person name="Venkiteswaran J."/>
            <person name="Schiff S.L."/>
            <person name="Hanada S."/>
            <person name="Tank M."/>
            <person name="Neufeld J.D."/>
        </authorList>
    </citation>
    <scope>NUCLEOTIDE SEQUENCE [LARGE SCALE GENOMIC DNA]</scope>
    <source>
        <strain evidence="5">L227-S17</strain>
    </source>
</reference>
<dbReference type="EMBL" id="JACATZ010000003">
    <property type="protein sequence ID" value="NWJ47182.1"/>
    <property type="molecule type" value="Genomic_DNA"/>
</dbReference>
<dbReference type="GO" id="GO:1903805">
    <property type="term" value="P:L-valine import across plasma membrane"/>
    <property type="evidence" value="ECO:0007669"/>
    <property type="project" value="TreeGrafter"/>
</dbReference>
<dbReference type="GO" id="GO:0042941">
    <property type="term" value="P:D-alanine transmembrane transport"/>
    <property type="evidence" value="ECO:0007669"/>
    <property type="project" value="TreeGrafter"/>
</dbReference>
<keyword evidence="3 5" id="KW-0067">ATP-binding</keyword>
<dbReference type="RefSeq" id="WP_341470984.1">
    <property type="nucleotide sequence ID" value="NZ_CP128400.1"/>
</dbReference>
<reference evidence="6" key="2">
    <citation type="journal article" date="2024" name="Nature">
        <title>Anoxygenic phototroph of the Chloroflexota uses a type I reaction centre.</title>
        <authorList>
            <person name="Tsuji J.M."/>
            <person name="Shaw N.A."/>
            <person name="Nagashima S."/>
            <person name="Venkiteswaran J.J."/>
            <person name="Schiff S.L."/>
            <person name="Watanabe T."/>
            <person name="Fukui M."/>
            <person name="Hanada S."/>
            <person name="Tank M."/>
            <person name="Neufeld J.D."/>
        </authorList>
    </citation>
    <scope>NUCLEOTIDE SEQUENCE</scope>
    <source>
        <strain evidence="6">L227-S17</strain>
    </source>
</reference>
<protein>
    <submittedName>
        <fullName evidence="5">ABC transporter ATP-binding protein</fullName>
    </submittedName>
</protein>
<dbReference type="SMART" id="SM00382">
    <property type="entry name" value="AAA"/>
    <property type="match status" value="1"/>
</dbReference>
<dbReference type="PANTHER" id="PTHR45772:SF7">
    <property type="entry name" value="AMINO ACID ABC TRANSPORTER ATP-BINDING PROTEIN"/>
    <property type="match status" value="1"/>
</dbReference>
<name>A0A8T7M5A8_9CHLR</name>
<keyword evidence="8" id="KW-1185">Reference proteome</keyword>
<sequence length="260" mass="28729">MSETLLEIQNIEMTFGGLKAISDFSMTVKKGQIVGLIGPNGAGKTTVFNCISRFYKPTKGHIVFEGQDLTTKRTDDVIKMGVARTFQNVELFKSMTVMENLLLGQHTRMRNTVIEDALSLPSSRSSDKRSTQRALEILQELGIKQYANKPVAMLPFGVQKMVEMARALVSNPKLILLDEPAAGSNPNETNKLSALIKHVRNAYNVTVLLVEHDMSLVMDICEQLYVLDFGKKIAEGAPAEIQANPAVIEAYLGEKEEVLD</sequence>
<evidence type="ECO:0000256" key="2">
    <source>
        <dbReference type="ARBA" id="ARBA00022741"/>
    </source>
</evidence>
<dbReference type="AlphaFoldDB" id="A0A8T7M5A8"/>
<dbReference type="EMBL" id="CP128400">
    <property type="protein sequence ID" value="WJW69093.1"/>
    <property type="molecule type" value="Genomic_DNA"/>
</dbReference>
<dbReference type="GO" id="GO:0015808">
    <property type="term" value="P:L-alanine transport"/>
    <property type="evidence" value="ECO:0007669"/>
    <property type="project" value="TreeGrafter"/>
</dbReference>
<dbReference type="SUPFAM" id="SSF52540">
    <property type="entry name" value="P-loop containing nucleoside triphosphate hydrolases"/>
    <property type="match status" value="1"/>
</dbReference>
<evidence type="ECO:0000313" key="5">
    <source>
        <dbReference type="EMBL" id="NWJ47182.1"/>
    </source>
</evidence>
<dbReference type="PROSITE" id="PS50893">
    <property type="entry name" value="ABC_TRANSPORTER_2"/>
    <property type="match status" value="1"/>
</dbReference>
<dbReference type="InterPro" id="IPR003439">
    <property type="entry name" value="ABC_transporter-like_ATP-bd"/>
</dbReference>
<keyword evidence="1" id="KW-0813">Transport</keyword>
<dbReference type="FunFam" id="3.40.50.300:FF:000421">
    <property type="entry name" value="Branched-chain amino acid ABC transporter ATP-binding protein"/>
    <property type="match status" value="1"/>
</dbReference>
<dbReference type="InterPro" id="IPR027417">
    <property type="entry name" value="P-loop_NTPase"/>
</dbReference>
<dbReference type="GO" id="GO:0005524">
    <property type="term" value="F:ATP binding"/>
    <property type="evidence" value="ECO:0007669"/>
    <property type="project" value="UniProtKB-KW"/>
</dbReference>
<dbReference type="Pfam" id="PF00005">
    <property type="entry name" value="ABC_tran"/>
    <property type="match status" value="1"/>
</dbReference>
<gene>
    <name evidence="5" type="ORF">HXX08_15075</name>
    <name evidence="6" type="ORF">OZ401_002686</name>
</gene>
<dbReference type="GO" id="GO:0015188">
    <property type="term" value="F:L-isoleucine transmembrane transporter activity"/>
    <property type="evidence" value="ECO:0007669"/>
    <property type="project" value="TreeGrafter"/>
</dbReference>
<dbReference type="Proteomes" id="UP000521676">
    <property type="component" value="Unassembled WGS sequence"/>
</dbReference>
<dbReference type="GO" id="GO:0016887">
    <property type="term" value="F:ATP hydrolysis activity"/>
    <property type="evidence" value="ECO:0007669"/>
    <property type="project" value="InterPro"/>
</dbReference>
<dbReference type="CDD" id="cd03219">
    <property type="entry name" value="ABC_Mj1267_LivG_branched"/>
    <property type="match status" value="1"/>
</dbReference>
<organism evidence="5 7">
    <name type="scientific">Candidatus Chlorohelix allophototropha</name>
    <dbReference type="NCBI Taxonomy" id="3003348"/>
    <lineage>
        <taxon>Bacteria</taxon>
        <taxon>Bacillati</taxon>
        <taxon>Chloroflexota</taxon>
        <taxon>Chloroflexia</taxon>
        <taxon>Candidatus Chloroheliales</taxon>
        <taxon>Candidatus Chloroheliaceae</taxon>
        <taxon>Candidatus Chlorohelix</taxon>
    </lineage>
</organism>
<dbReference type="Pfam" id="PF12399">
    <property type="entry name" value="BCA_ABC_TP_C"/>
    <property type="match status" value="1"/>
</dbReference>
<dbReference type="InterPro" id="IPR051120">
    <property type="entry name" value="ABC_AA/LPS_Transport"/>
</dbReference>
<dbReference type="Gene3D" id="3.40.50.300">
    <property type="entry name" value="P-loop containing nucleotide triphosphate hydrolases"/>
    <property type="match status" value="1"/>
</dbReference>